<dbReference type="OrthoDB" id="3019509at2759"/>
<gene>
    <name evidence="4" type="ORF">DXG03_009736</name>
</gene>
<dbReference type="PANTHER" id="PTHR13789:SF147">
    <property type="entry name" value="PUTATIVE (AFU_ORTHOLOGUE AFUA_2G01950)-RELATED"/>
    <property type="match status" value="1"/>
</dbReference>
<evidence type="ECO:0000313" key="4">
    <source>
        <dbReference type="EMBL" id="KAG5640233.1"/>
    </source>
</evidence>
<feature type="non-terminal residue" evidence="4">
    <location>
        <position position="1"/>
    </location>
</feature>
<protein>
    <recommendedName>
        <fullName evidence="6">FAD-binding domain-containing protein</fullName>
    </recommendedName>
</protein>
<organism evidence="4 5">
    <name type="scientific">Asterophora parasitica</name>
    <dbReference type="NCBI Taxonomy" id="117018"/>
    <lineage>
        <taxon>Eukaryota</taxon>
        <taxon>Fungi</taxon>
        <taxon>Dikarya</taxon>
        <taxon>Basidiomycota</taxon>
        <taxon>Agaricomycotina</taxon>
        <taxon>Agaricomycetes</taxon>
        <taxon>Agaricomycetidae</taxon>
        <taxon>Agaricales</taxon>
        <taxon>Tricholomatineae</taxon>
        <taxon>Lyophyllaceae</taxon>
        <taxon>Asterophora</taxon>
    </lineage>
</organism>
<dbReference type="EMBL" id="JABCKV010000983">
    <property type="protein sequence ID" value="KAG5640233.1"/>
    <property type="molecule type" value="Genomic_DNA"/>
</dbReference>
<dbReference type="AlphaFoldDB" id="A0A9P7G1B4"/>
<comment type="similarity">
    <text evidence="1">Belongs to the paxM FAD-dependent monooxygenase family.</text>
</comment>
<proteinExistence type="inferred from homology"/>
<dbReference type="InterPro" id="IPR050493">
    <property type="entry name" value="FAD-dep_Monooxygenase_BioMet"/>
</dbReference>
<dbReference type="InterPro" id="IPR036188">
    <property type="entry name" value="FAD/NAD-bd_sf"/>
</dbReference>
<dbReference type="Gene3D" id="3.50.50.60">
    <property type="entry name" value="FAD/NAD(P)-binding domain"/>
    <property type="match status" value="1"/>
</dbReference>
<evidence type="ECO:0000256" key="1">
    <source>
        <dbReference type="ARBA" id="ARBA00007992"/>
    </source>
</evidence>
<dbReference type="Proteomes" id="UP000775547">
    <property type="component" value="Unassembled WGS sequence"/>
</dbReference>
<name>A0A9P7G1B4_9AGAR</name>
<comment type="caution">
    <text evidence="4">The sequence shown here is derived from an EMBL/GenBank/DDBJ whole genome shotgun (WGS) entry which is preliminary data.</text>
</comment>
<accession>A0A9P7G1B4</accession>
<keyword evidence="2" id="KW-0560">Oxidoreductase</keyword>
<reference evidence="4" key="2">
    <citation type="submission" date="2021-10" db="EMBL/GenBank/DDBJ databases">
        <title>Phylogenomics reveals ancestral predisposition of the termite-cultivated fungus Termitomyces towards a domesticated lifestyle.</title>
        <authorList>
            <person name="Auxier B."/>
            <person name="Grum-Grzhimaylo A."/>
            <person name="Cardenas M.E."/>
            <person name="Lodge J.D."/>
            <person name="Laessoe T."/>
            <person name="Pedersen O."/>
            <person name="Smith M.E."/>
            <person name="Kuyper T.W."/>
            <person name="Franco-Molano E.A."/>
            <person name="Baroni T.J."/>
            <person name="Aanen D.K."/>
        </authorList>
    </citation>
    <scope>NUCLEOTIDE SEQUENCE</scope>
    <source>
        <strain evidence="4">AP01</strain>
        <tissue evidence="4">Mycelium</tissue>
    </source>
</reference>
<keyword evidence="5" id="KW-1185">Reference proteome</keyword>
<sequence length="137" mass="15178">MPPNLSKILYHWGLAEEVRSIAIKSTSISLLLYETGELLGKHHWDEEVMKETRGEFVFTRHSDLITLLYDVAISCGADVRLGTKVAEIDPHSRTVTLESGEQLWADVIVGADGLGGLSRRIQIKASEEVPPGSMNMF</sequence>
<dbReference type="SUPFAM" id="SSF51905">
    <property type="entry name" value="FAD/NAD(P)-binding domain"/>
    <property type="match status" value="1"/>
</dbReference>
<dbReference type="PANTHER" id="PTHR13789">
    <property type="entry name" value="MONOOXYGENASE"/>
    <property type="match status" value="1"/>
</dbReference>
<dbReference type="GO" id="GO:0004497">
    <property type="term" value="F:monooxygenase activity"/>
    <property type="evidence" value="ECO:0007669"/>
    <property type="project" value="UniProtKB-KW"/>
</dbReference>
<evidence type="ECO:0000256" key="3">
    <source>
        <dbReference type="ARBA" id="ARBA00023033"/>
    </source>
</evidence>
<evidence type="ECO:0000313" key="5">
    <source>
        <dbReference type="Proteomes" id="UP000775547"/>
    </source>
</evidence>
<evidence type="ECO:0008006" key="6">
    <source>
        <dbReference type="Google" id="ProtNLM"/>
    </source>
</evidence>
<keyword evidence="3" id="KW-0503">Monooxygenase</keyword>
<evidence type="ECO:0000256" key="2">
    <source>
        <dbReference type="ARBA" id="ARBA00023002"/>
    </source>
</evidence>
<reference evidence="4" key="1">
    <citation type="submission" date="2020-07" db="EMBL/GenBank/DDBJ databases">
        <authorList>
            <person name="Nieuwenhuis M."/>
            <person name="Van De Peppel L.J.J."/>
        </authorList>
    </citation>
    <scope>NUCLEOTIDE SEQUENCE</scope>
    <source>
        <strain evidence="4">AP01</strain>
        <tissue evidence="4">Mycelium</tissue>
    </source>
</reference>